<dbReference type="PANTHER" id="PTHR14097:SF8">
    <property type="entry name" value="NAD(P)-BINDING DOMAIN-CONTAINING PROTEIN"/>
    <property type="match status" value="1"/>
</dbReference>
<evidence type="ECO:0000256" key="1">
    <source>
        <dbReference type="ARBA" id="ARBA00004370"/>
    </source>
</evidence>
<reference evidence="3" key="1">
    <citation type="submission" date="2022-06" db="EMBL/GenBank/DDBJ databases">
        <title>Solitalea sp. MAHUQ-68 isolated from rhizospheric soil.</title>
        <authorList>
            <person name="Huq M.A."/>
        </authorList>
    </citation>
    <scope>NUCLEOTIDE SEQUENCE</scope>
    <source>
        <strain evidence="3">MAHUQ-68</strain>
    </source>
</reference>
<gene>
    <name evidence="3" type="ORF">NF867_03595</name>
</gene>
<accession>A0A9X2F757</accession>
<proteinExistence type="predicted"/>
<dbReference type="InterPro" id="IPR001509">
    <property type="entry name" value="Epimerase_deHydtase"/>
</dbReference>
<dbReference type="AlphaFoldDB" id="A0A9X2F757"/>
<evidence type="ECO:0000259" key="2">
    <source>
        <dbReference type="Pfam" id="PF01370"/>
    </source>
</evidence>
<dbReference type="PANTHER" id="PTHR14097">
    <property type="entry name" value="OXIDOREDUCTASE HTATIP2"/>
    <property type="match status" value="1"/>
</dbReference>
<feature type="domain" description="NAD-dependent epimerase/dehydratase" evidence="2">
    <location>
        <begin position="3"/>
        <end position="112"/>
    </location>
</feature>
<dbReference type="Gene3D" id="3.40.50.720">
    <property type="entry name" value="NAD(P)-binding Rossmann-like Domain"/>
    <property type="match status" value="1"/>
</dbReference>
<dbReference type="EMBL" id="JAMWYS010000013">
    <property type="protein sequence ID" value="MCO4291943.1"/>
    <property type="molecule type" value="Genomic_DNA"/>
</dbReference>
<dbReference type="SUPFAM" id="SSF51735">
    <property type="entry name" value="NAD(P)-binding Rossmann-fold domains"/>
    <property type="match status" value="1"/>
</dbReference>
<dbReference type="GO" id="GO:0016020">
    <property type="term" value="C:membrane"/>
    <property type="evidence" value="ECO:0007669"/>
    <property type="project" value="UniProtKB-SubCell"/>
</dbReference>
<evidence type="ECO:0000313" key="3">
    <source>
        <dbReference type="EMBL" id="MCO4291943.1"/>
    </source>
</evidence>
<organism evidence="3 4">
    <name type="scientific">Solitalea agri</name>
    <dbReference type="NCBI Taxonomy" id="2953739"/>
    <lineage>
        <taxon>Bacteria</taxon>
        <taxon>Pseudomonadati</taxon>
        <taxon>Bacteroidota</taxon>
        <taxon>Sphingobacteriia</taxon>
        <taxon>Sphingobacteriales</taxon>
        <taxon>Sphingobacteriaceae</taxon>
        <taxon>Solitalea</taxon>
    </lineage>
</organism>
<sequence length="215" mass="24203">MKVIITGTTGMVGEGVLFECLNNPEVAEVLSISRRPYEVKHPKFKELIVPDFFQLANHMESLRGYDACFFCAGVSSVGMKEDKYTLLTYNTTLAFARVVSEANSNMVFTYVSGMHTDSSEKGKSMWARVKGKTENDLMKLPFRAVYNFRPGAMLPFKGQKNWKSIYKTIVKFIKAFAPKSILTMQEVGRAMINAVIKGYPKSILEIVDIKELANK</sequence>
<protein>
    <submittedName>
        <fullName evidence="3">NAD-dependent epimerase/dehydratase family protein</fullName>
    </submittedName>
</protein>
<comment type="subcellular location">
    <subcellularLocation>
        <location evidence="1">Membrane</location>
    </subcellularLocation>
</comment>
<dbReference type="Proteomes" id="UP001155182">
    <property type="component" value="Unassembled WGS sequence"/>
</dbReference>
<dbReference type="InterPro" id="IPR036291">
    <property type="entry name" value="NAD(P)-bd_dom_sf"/>
</dbReference>
<evidence type="ECO:0000313" key="4">
    <source>
        <dbReference type="Proteomes" id="UP001155182"/>
    </source>
</evidence>
<comment type="caution">
    <text evidence="3">The sequence shown here is derived from an EMBL/GenBank/DDBJ whole genome shotgun (WGS) entry which is preliminary data.</text>
</comment>
<dbReference type="Pfam" id="PF01370">
    <property type="entry name" value="Epimerase"/>
    <property type="match status" value="1"/>
</dbReference>
<keyword evidence="4" id="KW-1185">Reference proteome</keyword>
<name>A0A9X2F757_9SPHI</name>